<evidence type="ECO:0000256" key="10">
    <source>
        <dbReference type="ARBA" id="ARBA00022516"/>
    </source>
</evidence>
<evidence type="ECO:0000256" key="22">
    <source>
        <dbReference type="ARBA" id="ARBA00023136"/>
    </source>
</evidence>
<keyword evidence="20 34" id="KW-0408">Iron</keyword>
<evidence type="ECO:0000256" key="4">
    <source>
        <dbReference type="ARBA" id="ARBA00004406"/>
    </source>
</evidence>
<dbReference type="GO" id="GO:0005789">
    <property type="term" value="C:endoplasmic reticulum membrane"/>
    <property type="evidence" value="ECO:0007669"/>
    <property type="project" value="UniProtKB-SubCell"/>
</dbReference>
<evidence type="ECO:0000256" key="29">
    <source>
        <dbReference type="ARBA" id="ARBA00036475"/>
    </source>
</evidence>
<evidence type="ECO:0000256" key="14">
    <source>
        <dbReference type="ARBA" id="ARBA00022723"/>
    </source>
</evidence>
<comment type="similarity">
    <text evidence="6 35">Belongs to the cytochrome P450 family.</text>
</comment>
<evidence type="ECO:0000313" key="38">
    <source>
        <dbReference type="Proteomes" id="UP001152320"/>
    </source>
</evidence>
<comment type="catalytic activity">
    <reaction evidence="1">
        <text>(15S)-hydroperoxy-(5Z,8Z,11Z,13E)-eicosatetraenoate = 15-oxo-(5Z,8Z,11Z,13E)-eicosatetraenoate + H2O</text>
        <dbReference type="Rhea" id="RHEA:48636"/>
        <dbReference type="ChEBI" id="CHEBI:15377"/>
        <dbReference type="ChEBI" id="CHEBI:57410"/>
        <dbReference type="ChEBI" id="CHEBI:57446"/>
    </reaction>
    <physiologicalReaction direction="left-to-right" evidence="1">
        <dbReference type="Rhea" id="RHEA:48637"/>
    </physiologicalReaction>
</comment>
<evidence type="ECO:0000256" key="25">
    <source>
        <dbReference type="ARBA" id="ARBA00023239"/>
    </source>
</evidence>
<evidence type="ECO:0000256" key="11">
    <source>
        <dbReference type="ARBA" id="ARBA00022585"/>
    </source>
</evidence>
<dbReference type="CDD" id="cd11055">
    <property type="entry name" value="CYP3A-like"/>
    <property type="match status" value="1"/>
</dbReference>
<keyword evidence="9" id="KW-0644">Prostaglandin metabolism</keyword>
<keyword evidence="19 35" id="KW-0560">Oxidoreductase</keyword>
<evidence type="ECO:0000256" key="31">
    <source>
        <dbReference type="ARBA" id="ARBA00040834"/>
    </source>
</evidence>
<dbReference type="PANTHER" id="PTHR24302:SF47">
    <property type="entry name" value="CYTOCHROME P450"/>
    <property type="match status" value="1"/>
</dbReference>
<dbReference type="EC" id="4.2.1.152" evidence="8"/>
<keyword evidence="17" id="KW-0492">Microsome</keyword>
<evidence type="ECO:0000313" key="37">
    <source>
        <dbReference type="EMBL" id="KAJ8045318.1"/>
    </source>
</evidence>
<evidence type="ECO:0000256" key="24">
    <source>
        <dbReference type="ARBA" id="ARBA00023235"/>
    </source>
</evidence>
<keyword evidence="35" id="KW-0503">Monooxygenase</keyword>
<comment type="catalytic activity">
    <reaction evidence="29">
        <text>prostaglandin H2 = thromboxane A2</text>
        <dbReference type="Rhea" id="RHEA:17137"/>
        <dbReference type="ChEBI" id="CHEBI:57405"/>
        <dbReference type="ChEBI" id="CHEBI:57445"/>
        <dbReference type="EC" id="5.3.99.5"/>
    </reaction>
    <physiologicalReaction direction="left-to-right" evidence="29">
        <dbReference type="Rhea" id="RHEA:17138"/>
    </physiologicalReaction>
</comment>
<evidence type="ECO:0000256" key="23">
    <source>
        <dbReference type="ARBA" id="ARBA00023160"/>
    </source>
</evidence>
<comment type="function">
    <text evidence="33">Catalyzes the conversion of prostaglandin H2 (PGH2) to thromboxane A2 (TXA2), a potent inducer of blood vessel constriction and platelet aggregation. Also cleaves PGH2 to 12-hydroxy-heptadecatrienoicacid (12-HHT) and malondialdehyde, which is known to act as a mediator of DNA damage. 12-HHT and malondialdehyde are formed stoichiometrically in the same amounts as TXA2. Additionally, displays dehydratase activity, toward (15S)-hydroperoxy-(5Z,8Z,11Z,13E)-eicosatetraenoate (15(S)-HPETE) producing 15-KETE and 15-HETE.</text>
</comment>
<keyword evidence="18 36" id="KW-1133">Transmembrane helix</keyword>
<dbReference type="PRINTS" id="PR00463">
    <property type="entry name" value="EP450I"/>
</dbReference>
<comment type="subcellular location">
    <subcellularLocation>
        <location evidence="5">Endoplasmic reticulum membrane</location>
        <topology evidence="5">Multi-pass membrane protein</topology>
    </subcellularLocation>
    <subcellularLocation>
        <location evidence="4">Endoplasmic reticulum membrane</location>
        <topology evidence="4">Peripheral membrane protein</topology>
    </subcellularLocation>
    <subcellularLocation>
        <location evidence="3">Microsome membrane</location>
        <topology evidence="3">Peripheral membrane protein</topology>
    </subcellularLocation>
</comment>
<comment type="subunit">
    <text evidence="7">Monomer.</text>
</comment>
<evidence type="ECO:0000256" key="13">
    <source>
        <dbReference type="ARBA" id="ARBA00022692"/>
    </source>
</evidence>
<dbReference type="GO" id="GO:0008395">
    <property type="term" value="F:steroid hydroxylase activity"/>
    <property type="evidence" value="ECO:0007669"/>
    <property type="project" value="TreeGrafter"/>
</dbReference>
<dbReference type="Pfam" id="PF00067">
    <property type="entry name" value="p450"/>
    <property type="match status" value="1"/>
</dbReference>
<feature type="binding site" description="axial binding residue" evidence="34">
    <location>
        <position position="446"/>
    </location>
    <ligand>
        <name>heme</name>
        <dbReference type="ChEBI" id="CHEBI:30413"/>
    </ligand>
    <ligandPart>
        <name>Fe</name>
        <dbReference type="ChEBI" id="CHEBI:18248"/>
    </ligandPart>
</feature>
<dbReference type="PROSITE" id="PS00086">
    <property type="entry name" value="CYTOCHROME_P450"/>
    <property type="match status" value="1"/>
</dbReference>
<dbReference type="GO" id="GO:0016705">
    <property type="term" value="F:oxidoreductase activity, acting on paired donors, with incorporation or reduction of molecular oxygen"/>
    <property type="evidence" value="ECO:0007669"/>
    <property type="project" value="InterPro"/>
</dbReference>
<dbReference type="PRINTS" id="PR00385">
    <property type="entry name" value="P450"/>
</dbReference>
<evidence type="ECO:0000256" key="36">
    <source>
        <dbReference type="SAM" id="Phobius"/>
    </source>
</evidence>
<reference evidence="37" key="1">
    <citation type="submission" date="2021-10" db="EMBL/GenBank/DDBJ databases">
        <title>Tropical sea cucumber genome reveals ecological adaptation and Cuvierian tubules defense mechanism.</title>
        <authorList>
            <person name="Chen T."/>
        </authorList>
    </citation>
    <scope>NUCLEOTIDE SEQUENCE</scope>
    <source>
        <strain evidence="37">Nanhai2018</strain>
        <tissue evidence="37">Muscle</tissue>
    </source>
</reference>
<sequence length="522" mass="59771">MSWFQLSLSKWTLGGIAVLLFLIYDFWKQTFLRRKGIPGPFPYPIVGSTFSVTGGFATDTLKLRKTYGKIFGISMFGRPSIFIADLDMIRETLISRFSVFPNRETLPLKDRPLDQSISSLKGEQWREARNTLTPAFTGNKLRQMDPIINECCDQLVEHLDQLSKDESTIQFKEVFGSYTMDIIAATFFGLKIDSHKNPNDPFVKHAQDAFSITLFSPRVLLVMLTPWICPLMNKLDIGLIPAYIKNFFMKIVKGTIASRESSESKRVDMLQLMMNAHNLGSEEGEDSSSKKKPLSTDAIMANSLVFFLAGYETTNTSLSFTSYLLATNPEVQAKLIEEVDKFTLTRDDVCYDVLKEMEYLDACIKESLRIYPSVAATERENDKGNVIKGLEIPKDVSVTIPIYAIHHDPDLWEEPEQFRPERFNKENQDKIHPMAWLPFGAGPRICIGLRLAMVEMKFALIRILQKYEFKTCSDTEISLLSRVNLHRIYHGLVPVELFYHLDLGRPCHSFLFHTRFLETNLF</sequence>
<evidence type="ECO:0000256" key="27">
    <source>
        <dbReference type="ARBA" id="ARBA00036380"/>
    </source>
</evidence>
<dbReference type="InterPro" id="IPR050705">
    <property type="entry name" value="Cytochrome_P450_3A"/>
</dbReference>
<evidence type="ECO:0000256" key="3">
    <source>
        <dbReference type="ARBA" id="ARBA00004174"/>
    </source>
</evidence>
<keyword evidence="16" id="KW-0276">Fatty acid metabolism</keyword>
<evidence type="ECO:0000256" key="15">
    <source>
        <dbReference type="ARBA" id="ARBA00022824"/>
    </source>
</evidence>
<dbReference type="SUPFAM" id="SSF48264">
    <property type="entry name" value="Cytochrome P450"/>
    <property type="match status" value="1"/>
</dbReference>
<dbReference type="EMBL" id="JAIZAY010000003">
    <property type="protein sequence ID" value="KAJ8045318.1"/>
    <property type="molecule type" value="Genomic_DNA"/>
</dbReference>
<dbReference type="InterPro" id="IPR002401">
    <property type="entry name" value="Cyt_P450_E_grp-I"/>
</dbReference>
<evidence type="ECO:0000256" key="32">
    <source>
        <dbReference type="ARBA" id="ARBA00042726"/>
    </source>
</evidence>
<dbReference type="EC" id="5.3.99.5" evidence="30"/>
<evidence type="ECO:0000256" key="12">
    <source>
        <dbReference type="ARBA" id="ARBA00022617"/>
    </source>
</evidence>
<dbReference type="Gene3D" id="1.10.630.10">
    <property type="entry name" value="Cytochrome P450"/>
    <property type="match status" value="1"/>
</dbReference>
<evidence type="ECO:0000256" key="18">
    <source>
        <dbReference type="ARBA" id="ARBA00022989"/>
    </source>
</evidence>
<dbReference type="AlphaFoldDB" id="A0A9Q1CHD9"/>
<dbReference type="GO" id="GO:0004796">
    <property type="term" value="F:thromboxane-A synthase activity"/>
    <property type="evidence" value="ECO:0007669"/>
    <property type="project" value="UniProtKB-EC"/>
</dbReference>
<name>A0A9Q1CHD9_HOLLE</name>
<evidence type="ECO:0000256" key="26">
    <source>
        <dbReference type="ARBA" id="ARBA00033404"/>
    </source>
</evidence>
<dbReference type="InterPro" id="IPR001128">
    <property type="entry name" value="Cyt_P450"/>
</dbReference>
<evidence type="ECO:0000256" key="21">
    <source>
        <dbReference type="ARBA" id="ARBA00023098"/>
    </source>
</evidence>
<proteinExistence type="inferred from homology"/>
<dbReference type="GO" id="GO:0001516">
    <property type="term" value="P:prostaglandin biosynthetic process"/>
    <property type="evidence" value="ECO:0007669"/>
    <property type="project" value="UniProtKB-KW"/>
</dbReference>
<keyword evidence="22 36" id="KW-0472">Membrane</keyword>
<keyword evidence="10" id="KW-0444">Lipid biosynthesis</keyword>
<dbReference type="Proteomes" id="UP001152320">
    <property type="component" value="Chromosome 3"/>
</dbReference>
<keyword evidence="15" id="KW-0256">Endoplasmic reticulum</keyword>
<evidence type="ECO:0000256" key="20">
    <source>
        <dbReference type="ARBA" id="ARBA00023004"/>
    </source>
</evidence>
<evidence type="ECO:0000256" key="8">
    <source>
        <dbReference type="ARBA" id="ARBA00013084"/>
    </source>
</evidence>
<keyword evidence="21" id="KW-0443">Lipid metabolism</keyword>
<evidence type="ECO:0000256" key="30">
    <source>
        <dbReference type="ARBA" id="ARBA00038872"/>
    </source>
</evidence>
<keyword evidence="11" id="KW-0643">Prostaglandin biosynthesis</keyword>
<keyword evidence="14 34" id="KW-0479">Metal-binding</keyword>
<dbReference type="PANTHER" id="PTHR24302">
    <property type="entry name" value="CYTOCHROME P450 FAMILY 3"/>
    <property type="match status" value="1"/>
</dbReference>
<evidence type="ECO:0000256" key="9">
    <source>
        <dbReference type="ARBA" id="ARBA00022501"/>
    </source>
</evidence>
<dbReference type="GO" id="GO:0005506">
    <property type="term" value="F:iron ion binding"/>
    <property type="evidence" value="ECO:0007669"/>
    <property type="project" value="InterPro"/>
</dbReference>
<comment type="caution">
    <text evidence="37">The sequence shown here is derived from an EMBL/GenBank/DDBJ whole genome shotgun (WGS) entry which is preliminary data.</text>
</comment>
<dbReference type="FunFam" id="1.10.630.10:FF:000042">
    <property type="entry name" value="Cytochrome P450"/>
    <property type="match status" value="1"/>
</dbReference>
<evidence type="ECO:0000256" key="7">
    <source>
        <dbReference type="ARBA" id="ARBA00011245"/>
    </source>
</evidence>
<keyword evidence="24" id="KW-0413">Isomerase</keyword>
<feature type="transmembrane region" description="Helical" evidence="36">
    <location>
        <begin position="6"/>
        <end position="27"/>
    </location>
</feature>
<protein>
    <recommendedName>
        <fullName evidence="31">Thromboxane-A synthase</fullName>
        <ecNumber evidence="8">4.2.1.152</ecNumber>
        <ecNumber evidence="30">5.3.99.5</ecNumber>
    </recommendedName>
    <alternativeName>
        <fullName evidence="32">Cytochrome P450 5A1</fullName>
    </alternativeName>
    <alternativeName>
        <fullName evidence="26">Hydroperoxy icosatetraenoate dehydratase</fullName>
    </alternativeName>
</protein>
<evidence type="ECO:0000256" key="16">
    <source>
        <dbReference type="ARBA" id="ARBA00022832"/>
    </source>
</evidence>
<dbReference type="GO" id="GO:0106256">
    <property type="term" value="F:hydroperoxy icosatetraenoate dehydratase activity"/>
    <property type="evidence" value="ECO:0007669"/>
    <property type="project" value="UniProtKB-EC"/>
</dbReference>
<dbReference type="GO" id="GO:0020037">
    <property type="term" value="F:heme binding"/>
    <property type="evidence" value="ECO:0007669"/>
    <property type="project" value="InterPro"/>
</dbReference>
<keyword evidence="25" id="KW-0456">Lyase</keyword>
<evidence type="ECO:0000256" key="28">
    <source>
        <dbReference type="ARBA" id="ARBA00036424"/>
    </source>
</evidence>
<keyword evidence="23" id="KW-0275">Fatty acid biosynthesis</keyword>
<keyword evidence="38" id="KW-1185">Reference proteome</keyword>
<evidence type="ECO:0000256" key="5">
    <source>
        <dbReference type="ARBA" id="ARBA00004477"/>
    </source>
</evidence>
<comment type="catalytic activity">
    <reaction evidence="2">
        <text>a hydroperoxyeicosatetraenoate = an oxoeicosatetraenoate + H2O</text>
        <dbReference type="Rhea" id="RHEA:55556"/>
        <dbReference type="ChEBI" id="CHEBI:15377"/>
        <dbReference type="ChEBI" id="CHEBI:59720"/>
        <dbReference type="ChEBI" id="CHEBI:131859"/>
        <dbReference type="EC" id="4.2.1.152"/>
    </reaction>
    <physiologicalReaction direction="left-to-right" evidence="2">
        <dbReference type="Rhea" id="RHEA:55557"/>
    </physiologicalReaction>
</comment>
<evidence type="ECO:0000256" key="34">
    <source>
        <dbReference type="PIRSR" id="PIRSR602401-1"/>
    </source>
</evidence>
<comment type="cofactor">
    <cofactor evidence="34">
        <name>heme</name>
        <dbReference type="ChEBI" id="CHEBI:30413"/>
    </cofactor>
</comment>
<evidence type="ECO:0000256" key="19">
    <source>
        <dbReference type="ARBA" id="ARBA00023002"/>
    </source>
</evidence>
<dbReference type="InterPro" id="IPR017972">
    <property type="entry name" value="Cyt_P450_CS"/>
</dbReference>
<gene>
    <name evidence="37" type="ORF">HOLleu_08306</name>
</gene>
<comment type="catalytic activity">
    <reaction evidence="27">
        <text>(15S)-hydroperoxy-(5Z,8Z,11Z,13E)-eicosatetraenoate + AH2 = (15S)-hydroxy-(5Z,8Z,11Z,13E)-eicosatetraenoate + A + H2O</text>
        <dbReference type="Rhea" id="RHEA:48856"/>
        <dbReference type="ChEBI" id="CHEBI:13193"/>
        <dbReference type="ChEBI" id="CHEBI:15377"/>
        <dbReference type="ChEBI" id="CHEBI:17499"/>
        <dbReference type="ChEBI" id="CHEBI:57409"/>
        <dbReference type="ChEBI" id="CHEBI:57446"/>
    </reaction>
    <physiologicalReaction direction="left-to-right" evidence="27">
        <dbReference type="Rhea" id="RHEA:48857"/>
    </physiologicalReaction>
</comment>
<evidence type="ECO:0000256" key="1">
    <source>
        <dbReference type="ARBA" id="ARBA00001143"/>
    </source>
</evidence>
<keyword evidence="13 36" id="KW-0812">Transmembrane</keyword>
<comment type="catalytic activity">
    <reaction evidence="28">
        <text>prostaglandin H2 = (12S)-hydroxy-(5Z,8E,10E)-heptadecatrienoate + malonaldehyde</text>
        <dbReference type="Rhea" id="RHEA:48644"/>
        <dbReference type="ChEBI" id="CHEBI:57405"/>
        <dbReference type="ChEBI" id="CHEBI:90694"/>
        <dbReference type="ChEBI" id="CHEBI:566274"/>
    </reaction>
</comment>
<accession>A0A9Q1CHD9</accession>
<evidence type="ECO:0000256" key="6">
    <source>
        <dbReference type="ARBA" id="ARBA00010617"/>
    </source>
</evidence>
<dbReference type="OrthoDB" id="1470350at2759"/>
<evidence type="ECO:0000256" key="35">
    <source>
        <dbReference type="RuleBase" id="RU000461"/>
    </source>
</evidence>
<organism evidence="37 38">
    <name type="scientific">Holothuria leucospilota</name>
    <name type="common">Black long sea cucumber</name>
    <name type="synonym">Mertensiothuria leucospilota</name>
    <dbReference type="NCBI Taxonomy" id="206669"/>
    <lineage>
        <taxon>Eukaryota</taxon>
        <taxon>Metazoa</taxon>
        <taxon>Echinodermata</taxon>
        <taxon>Eleutherozoa</taxon>
        <taxon>Echinozoa</taxon>
        <taxon>Holothuroidea</taxon>
        <taxon>Aspidochirotacea</taxon>
        <taxon>Aspidochirotida</taxon>
        <taxon>Holothuriidae</taxon>
        <taxon>Holothuria</taxon>
    </lineage>
</organism>
<keyword evidence="12 34" id="KW-0349">Heme</keyword>
<evidence type="ECO:0000256" key="2">
    <source>
        <dbReference type="ARBA" id="ARBA00001719"/>
    </source>
</evidence>
<evidence type="ECO:0000256" key="33">
    <source>
        <dbReference type="ARBA" id="ARBA00054825"/>
    </source>
</evidence>
<dbReference type="InterPro" id="IPR036396">
    <property type="entry name" value="Cyt_P450_sf"/>
</dbReference>
<evidence type="ECO:0000256" key="17">
    <source>
        <dbReference type="ARBA" id="ARBA00022848"/>
    </source>
</evidence>